<feature type="non-terminal residue" evidence="1">
    <location>
        <position position="1"/>
    </location>
</feature>
<reference evidence="1" key="1">
    <citation type="journal article" date="2014" name="Front. Microbiol.">
        <title>High frequency of phylogenetically diverse reductive dehalogenase-homologous genes in deep subseafloor sedimentary metagenomes.</title>
        <authorList>
            <person name="Kawai M."/>
            <person name="Futagami T."/>
            <person name="Toyoda A."/>
            <person name="Takaki Y."/>
            <person name="Nishi S."/>
            <person name="Hori S."/>
            <person name="Arai W."/>
            <person name="Tsubouchi T."/>
            <person name="Morono Y."/>
            <person name="Uchiyama I."/>
            <person name="Ito T."/>
            <person name="Fujiyama A."/>
            <person name="Inagaki F."/>
            <person name="Takami H."/>
        </authorList>
    </citation>
    <scope>NUCLEOTIDE SEQUENCE</scope>
    <source>
        <strain evidence="1">Expedition CK06-06</strain>
    </source>
</reference>
<organism evidence="1">
    <name type="scientific">marine sediment metagenome</name>
    <dbReference type="NCBI Taxonomy" id="412755"/>
    <lineage>
        <taxon>unclassified sequences</taxon>
        <taxon>metagenomes</taxon>
        <taxon>ecological metagenomes</taxon>
    </lineage>
</organism>
<sequence length="63" mass="6860">GLFGLLVLAGSIALVILSRTERGKEYASRLSTLLEEWTVKATEKPPGSSDFFAYRSGGLGKKW</sequence>
<accession>X1P2F4</accession>
<proteinExistence type="predicted"/>
<dbReference type="EMBL" id="BARV01030975">
    <property type="protein sequence ID" value="GAI33235.1"/>
    <property type="molecule type" value="Genomic_DNA"/>
</dbReference>
<name>X1P2F4_9ZZZZ</name>
<comment type="caution">
    <text evidence="1">The sequence shown here is derived from an EMBL/GenBank/DDBJ whole genome shotgun (WGS) entry which is preliminary data.</text>
</comment>
<evidence type="ECO:0000313" key="1">
    <source>
        <dbReference type="EMBL" id="GAI33235.1"/>
    </source>
</evidence>
<gene>
    <name evidence="1" type="ORF">S06H3_49088</name>
</gene>
<protein>
    <submittedName>
        <fullName evidence="1">Uncharacterized protein</fullName>
    </submittedName>
</protein>
<dbReference type="AlphaFoldDB" id="X1P2F4"/>